<keyword evidence="3" id="KW-1185">Reference proteome</keyword>
<proteinExistence type="predicted"/>
<dbReference type="PANTHER" id="PTHR33431:SF3">
    <property type="entry name" value="ENABLED-LIKE PROTEIN (DUF1635)"/>
    <property type="match status" value="1"/>
</dbReference>
<dbReference type="InterPro" id="IPR012862">
    <property type="entry name" value="DUF1635"/>
</dbReference>
<reference evidence="2" key="1">
    <citation type="journal article" date="2017" name="Gigascience">
        <title>The genome draft of coconut (Cocos nucifera).</title>
        <authorList>
            <person name="Xiao Y."/>
            <person name="Xu P."/>
            <person name="Fan H."/>
            <person name="Baudouin L."/>
            <person name="Xia W."/>
            <person name="Bocs S."/>
            <person name="Xu J."/>
            <person name="Li Q."/>
            <person name="Guo A."/>
            <person name="Zhou L."/>
            <person name="Li J."/>
            <person name="Wu Y."/>
            <person name="Ma Z."/>
            <person name="Armero A."/>
            <person name="Issali A.E."/>
            <person name="Liu N."/>
            <person name="Peng M."/>
            <person name="Yang Y."/>
        </authorList>
    </citation>
    <scope>NUCLEOTIDE SEQUENCE</scope>
    <source>
        <tissue evidence="2">Spear leaf of Hainan Tall coconut</tissue>
    </source>
</reference>
<feature type="region of interest" description="Disordered" evidence="1">
    <location>
        <begin position="108"/>
        <end position="145"/>
    </location>
</feature>
<dbReference type="EMBL" id="CM017878">
    <property type="protein sequence ID" value="KAG1354853.1"/>
    <property type="molecule type" value="Genomic_DNA"/>
</dbReference>
<evidence type="ECO:0000256" key="1">
    <source>
        <dbReference type="SAM" id="MobiDB-lite"/>
    </source>
</evidence>
<comment type="caution">
    <text evidence="2">The sequence shown here is derived from an EMBL/GenBank/DDBJ whole genome shotgun (WGS) entry which is preliminary data.</text>
</comment>
<evidence type="ECO:0000313" key="3">
    <source>
        <dbReference type="Proteomes" id="UP000797356"/>
    </source>
</evidence>
<feature type="compositionally biased region" description="Pro residues" evidence="1">
    <location>
        <begin position="11"/>
        <end position="23"/>
    </location>
</feature>
<dbReference type="PANTHER" id="PTHR33431">
    <property type="entry name" value="ENABLED-LIKE PROTEIN (DUF1635)"/>
    <property type="match status" value="1"/>
</dbReference>
<dbReference type="Proteomes" id="UP000797356">
    <property type="component" value="Chromosome 7"/>
</dbReference>
<organism evidence="2 3">
    <name type="scientific">Cocos nucifera</name>
    <name type="common">Coconut palm</name>
    <dbReference type="NCBI Taxonomy" id="13894"/>
    <lineage>
        <taxon>Eukaryota</taxon>
        <taxon>Viridiplantae</taxon>
        <taxon>Streptophyta</taxon>
        <taxon>Embryophyta</taxon>
        <taxon>Tracheophyta</taxon>
        <taxon>Spermatophyta</taxon>
        <taxon>Magnoliopsida</taxon>
        <taxon>Liliopsida</taxon>
        <taxon>Arecaceae</taxon>
        <taxon>Arecoideae</taxon>
        <taxon>Cocoseae</taxon>
        <taxon>Attaleinae</taxon>
        <taxon>Cocos</taxon>
    </lineage>
</organism>
<name>A0A8K0IGM5_COCNU</name>
<feature type="compositionally biased region" description="Low complexity" evidence="1">
    <location>
        <begin position="235"/>
        <end position="253"/>
    </location>
</feature>
<dbReference type="AlphaFoldDB" id="A0A8K0IGM5"/>
<feature type="region of interest" description="Disordered" evidence="1">
    <location>
        <begin position="224"/>
        <end position="253"/>
    </location>
</feature>
<dbReference type="Pfam" id="PF07795">
    <property type="entry name" value="DUF1635"/>
    <property type="match status" value="1"/>
</dbReference>
<gene>
    <name evidence="2" type="ORF">COCNU_07G009650</name>
</gene>
<reference evidence="2" key="2">
    <citation type="submission" date="2019-07" db="EMBL/GenBank/DDBJ databases">
        <authorList>
            <person name="Yang Y."/>
            <person name="Bocs S."/>
            <person name="Baudouin L."/>
        </authorList>
    </citation>
    <scope>NUCLEOTIDE SEQUENCE</scope>
    <source>
        <tissue evidence="2">Spear leaf of Hainan Tall coconut</tissue>
    </source>
</reference>
<dbReference type="OrthoDB" id="784654at2759"/>
<evidence type="ECO:0000313" key="2">
    <source>
        <dbReference type="EMBL" id="KAG1354853.1"/>
    </source>
</evidence>
<protein>
    <submittedName>
        <fullName evidence="2">Uncharacterized protein</fullName>
    </submittedName>
</protein>
<accession>A0A8K0IGM5</accession>
<sequence>MDDLHNHHQSFPPPPLAGFPWEPPLQDASGITAEELKEAFLRTTLELESTRIAAHEELQRMESHALHLTNLLEIATRERDEARALLLVLLMDHNHHLASNSNRAAQLDEGSNAAAAAGGLSSPSSSDGGRVEEERSNYGTSSSAGMAAVEAAALRRGLPEKGRLLEAVVAAGPLLQTLLLAGPLPRWRHPPPALQTLEIPPVSMGLLNTGNNPVTRREREEVDATTMMGSGVERSLSLPNSSTSSPETECNNSCGVSDYRRISSFHL</sequence>
<feature type="region of interest" description="Disordered" evidence="1">
    <location>
        <begin position="1"/>
        <end position="27"/>
    </location>
</feature>
<feature type="compositionally biased region" description="Low complexity" evidence="1">
    <location>
        <begin position="110"/>
        <end position="128"/>
    </location>
</feature>